<comment type="function">
    <text evidence="3">Transferase that catalyzes the transfer of sulfur from thiosulfate to thiophilic acceptors such as cyanide or dithiols. May function in a CysM-independent thiosulfate assimilation pathway by catalyzing the conversion of thiosulfate to sulfite, which can then be used for L-cysteine biosynthesis.</text>
</comment>
<dbReference type="InterPro" id="IPR036873">
    <property type="entry name" value="Rhodanese-like_dom_sf"/>
</dbReference>
<dbReference type="EC" id="2.8.1.1" evidence="3"/>
<keyword evidence="2 3" id="KW-0808">Transferase</keyword>
<dbReference type="GO" id="GO:0005737">
    <property type="term" value="C:cytoplasm"/>
    <property type="evidence" value="ECO:0007669"/>
    <property type="project" value="UniProtKB-SubCell"/>
</dbReference>
<dbReference type="GO" id="GO:0004792">
    <property type="term" value="F:thiosulfate-cyanide sulfurtransferase activity"/>
    <property type="evidence" value="ECO:0007669"/>
    <property type="project" value="UniProtKB-UniRule"/>
</dbReference>
<dbReference type="PROSITE" id="PS50206">
    <property type="entry name" value="RHODANESE_3"/>
    <property type="match status" value="1"/>
</dbReference>
<evidence type="ECO:0000313" key="6">
    <source>
        <dbReference type="Proteomes" id="UP000595095"/>
    </source>
</evidence>
<name>A0A7S9DXG8_9ALTE</name>
<comment type="similarity">
    <text evidence="3">Belongs to the GlpE family.</text>
</comment>
<evidence type="ECO:0000259" key="4">
    <source>
        <dbReference type="PROSITE" id="PS50206"/>
    </source>
</evidence>
<comment type="subcellular location">
    <subcellularLocation>
        <location evidence="3">Cytoplasm</location>
    </subcellularLocation>
</comment>
<feature type="active site" description="Cysteine persulfide intermediate" evidence="3">
    <location>
        <position position="63"/>
    </location>
</feature>
<dbReference type="RefSeq" id="WP_195810812.1">
    <property type="nucleotide sequence ID" value="NZ_CP064795.1"/>
</dbReference>
<evidence type="ECO:0000256" key="2">
    <source>
        <dbReference type="ARBA" id="ARBA00022679"/>
    </source>
</evidence>
<comment type="catalytic activity">
    <reaction evidence="3">
        <text>thiosulfate + hydrogen cyanide = thiocyanate + sulfite + 2 H(+)</text>
        <dbReference type="Rhea" id="RHEA:16881"/>
        <dbReference type="ChEBI" id="CHEBI:15378"/>
        <dbReference type="ChEBI" id="CHEBI:17359"/>
        <dbReference type="ChEBI" id="CHEBI:18022"/>
        <dbReference type="ChEBI" id="CHEBI:18407"/>
        <dbReference type="ChEBI" id="CHEBI:33542"/>
        <dbReference type="EC" id="2.8.1.1"/>
    </reaction>
</comment>
<dbReference type="SUPFAM" id="SSF52821">
    <property type="entry name" value="Rhodanese/Cell cycle control phosphatase"/>
    <property type="match status" value="1"/>
</dbReference>
<dbReference type="KEGG" id="smaa:IT774_00025"/>
<proteinExistence type="inferred from homology"/>
<dbReference type="Gene3D" id="3.40.250.10">
    <property type="entry name" value="Rhodanese-like domain"/>
    <property type="match status" value="1"/>
</dbReference>
<reference evidence="5 6" key="1">
    <citation type="submission" date="2020-11" db="EMBL/GenBank/DDBJ databases">
        <title>Complete genome sequence for Salinimonas sp. strain G2-b.</title>
        <authorList>
            <person name="Park S.-J."/>
        </authorList>
    </citation>
    <scope>NUCLEOTIDE SEQUENCE [LARGE SCALE GENOMIC DNA]</scope>
    <source>
        <strain evidence="5 6">G2-b</strain>
    </source>
</reference>
<dbReference type="EMBL" id="CP064795">
    <property type="protein sequence ID" value="QPG05729.1"/>
    <property type="molecule type" value="Genomic_DNA"/>
</dbReference>
<evidence type="ECO:0000313" key="5">
    <source>
        <dbReference type="EMBL" id="QPG05729.1"/>
    </source>
</evidence>
<dbReference type="InterPro" id="IPR023695">
    <property type="entry name" value="Thiosulf_sulfurTrfase"/>
</dbReference>
<accession>A0A7S9DXG8</accession>
<dbReference type="InterPro" id="IPR050229">
    <property type="entry name" value="GlpE_sulfurtransferase"/>
</dbReference>
<comment type="catalytic activity">
    <reaction evidence="3">
        <text>thiosulfate + [thioredoxin]-dithiol = [thioredoxin]-disulfide + hydrogen sulfide + sulfite + 2 H(+)</text>
        <dbReference type="Rhea" id="RHEA:83859"/>
        <dbReference type="Rhea" id="RHEA-COMP:10698"/>
        <dbReference type="Rhea" id="RHEA-COMP:10700"/>
        <dbReference type="ChEBI" id="CHEBI:15378"/>
        <dbReference type="ChEBI" id="CHEBI:17359"/>
        <dbReference type="ChEBI" id="CHEBI:29919"/>
        <dbReference type="ChEBI" id="CHEBI:29950"/>
        <dbReference type="ChEBI" id="CHEBI:33542"/>
        <dbReference type="ChEBI" id="CHEBI:50058"/>
    </reaction>
</comment>
<dbReference type="SMART" id="SM00450">
    <property type="entry name" value="RHOD"/>
    <property type="match status" value="1"/>
</dbReference>
<feature type="domain" description="Rhodanese" evidence="4">
    <location>
        <begin position="15"/>
        <end position="103"/>
    </location>
</feature>
<organism evidence="5 6">
    <name type="scientific">Salinimonas marina</name>
    <dbReference type="NCBI Taxonomy" id="2785918"/>
    <lineage>
        <taxon>Bacteria</taxon>
        <taxon>Pseudomonadati</taxon>
        <taxon>Pseudomonadota</taxon>
        <taxon>Gammaproteobacteria</taxon>
        <taxon>Alteromonadales</taxon>
        <taxon>Alteromonadaceae</taxon>
        <taxon>Alteromonas/Salinimonas group</taxon>
        <taxon>Salinimonas</taxon>
    </lineage>
</organism>
<dbReference type="PANTHER" id="PTHR43031:SF6">
    <property type="entry name" value="THIOSULFATE SULFURTRANSFERASE GLPE"/>
    <property type="match status" value="1"/>
</dbReference>
<evidence type="ECO:0000256" key="3">
    <source>
        <dbReference type="HAMAP-Rule" id="MF_01009"/>
    </source>
</evidence>
<protein>
    <recommendedName>
        <fullName evidence="3">Thiosulfate sulfurtransferase GlpE</fullName>
        <ecNumber evidence="3">2.8.1.1</ecNumber>
    </recommendedName>
</protein>
<dbReference type="Proteomes" id="UP000595095">
    <property type="component" value="Chromosome"/>
</dbReference>
<keyword evidence="6" id="KW-1185">Reference proteome</keyword>
<dbReference type="PANTHER" id="PTHR43031">
    <property type="entry name" value="FAD-DEPENDENT OXIDOREDUCTASE"/>
    <property type="match status" value="1"/>
</dbReference>
<dbReference type="NCBIfam" id="NF001195">
    <property type="entry name" value="PRK00162.1"/>
    <property type="match status" value="1"/>
</dbReference>
<gene>
    <name evidence="3 5" type="primary">glpE</name>
    <name evidence="5" type="ORF">IT774_00025</name>
</gene>
<dbReference type="Pfam" id="PF00581">
    <property type="entry name" value="Rhodanese"/>
    <property type="match status" value="1"/>
</dbReference>
<evidence type="ECO:0000256" key="1">
    <source>
        <dbReference type="ARBA" id="ARBA00022490"/>
    </source>
</evidence>
<dbReference type="HAMAP" id="MF_01009">
    <property type="entry name" value="Thiosulf_sulfurtr"/>
    <property type="match status" value="1"/>
</dbReference>
<dbReference type="InterPro" id="IPR001763">
    <property type="entry name" value="Rhodanese-like_dom"/>
</dbReference>
<dbReference type="AlphaFoldDB" id="A0A7S9DXG8"/>
<keyword evidence="1 3" id="KW-0963">Cytoplasm</keyword>
<sequence>MSEFKHISVQEVADNASAYTIVDIRDPQSFANGHMSEAMHLSNQNLAEFIARAPKTQPVVVVCYHGISSQQAAQMIAGQGFAEVYSMDGGFEAWRSSQAVVTSAS</sequence>
<dbReference type="CDD" id="cd01444">
    <property type="entry name" value="GlpE_ST"/>
    <property type="match status" value="1"/>
</dbReference>